<dbReference type="Proteomes" id="UP000198983">
    <property type="component" value="Chromosome I"/>
</dbReference>
<keyword evidence="3" id="KW-1003">Cell membrane</keyword>
<feature type="transmembrane region" description="Helical" evidence="7">
    <location>
        <begin position="9"/>
        <end position="30"/>
    </location>
</feature>
<name>A0A1H1RIJ7_9ACTN</name>
<evidence type="ECO:0000256" key="5">
    <source>
        <dbReference type="ARBA" id="ARBA00022989"/>
    </source>
</evidence>
<feature type="transmembrane region" description="Helical" evidence="7">
    <location>
        <begin position="274"/>
        <end position="293"/>
    </location>
</feature>
<evidence type="ECO:0000256" key="1">
    <source>
        <dbReference type="ARBA" id="ARBA00004651"/>
    </source>
</evidence>
<organism evidence="9 10">
    <name type="scientific">Actinopolymorpha singaporensis</name>
    <dbReference type="NCBI Taxonomy" id="117157"/>
    <lineage>
        <taxon>Bacteria</taxon>
        <taxon>Bacillati</taxon>
        <taxon>Actinomycetota</taxon>
        <taxon>Actinomycetes</taxon>
        <taxon>Propionibacteriales</taxon>
        <taxon>Actinopolymorphaceae</taxon>
        <taxon>Actinopolymorpha</taxon>
    </lineage>
</organism>
<feature type="domain" description="ABC transmembrane type-1" evidence="8">
    <location>
        <begin position="95"/>
        <end position="293"/>
    </location>
</feature>
<proteinExistence type="inferred from homology"/>
<dbReference type="Gene3D" id="1.10.3720.10">
    <property type="entry name" value="MetI-like"/>
    <property type="match status" value="1"/>
</dbReference>
<dbReference type="EMBL" id="LT629732">
    <property type="protein sequence ID" value="SDS35512.1"/>
    <property type="molecule type" value="Genomic_DNA"/>
</dbReference>
<dbReference type="AlphaFoldDB" id="A0A1H1RIJ7"/>
<comment type="subcellular location">
    <subcellularLocation>
        <location evidence="1 7">Cell membrane</location>
        <topology evidence="1 7">Multi-pass membrane protein</topology>
    </subcellularLocation>
</comment>
<keyword evidence="6 7" id="KW-0472">Membrane</keyword>
<feature type="transmembrane region" description="Helical" evidence="7">
    <location>
        <begin position="94"/>
        <end position="118"/>
    </location>
</feature>
<protein>
    <submittedName>
        <fullName evidence="9">Peptide/nickel transport system permease protein</fullName>
    </submittedName>
</protein>
<dbReference type="CDD" id="cd06261">
    <property type="entry name" value="TM_PBP2"/>
    <property type="match status" value="1"/>
</dbReference>
<evidence type="ECO:0000259" key="8">
    <source>
        <dbReference type="PROSITE" id="PS50928"/>
    </source>
</evidence>
<dbReference type="Pfam" id="PF00528">
    <property type="entry name" value="BPD_transp_1"/>
    <property type="match status" value="1"/>
</dbReference>
<dbReference type="RefSeq" id="WP_092653303.1">
    <property type="nucleotide sequence ID" value="NZ_LT629732.1"/>
</dbReference>
<dbReference type="GO" id="GO:0005886">
    <property type="term" value="C:plasma membrane"/>
    <property type="evidence" value="ECO:0007669"/>
    <property type="project" value="UniProtKB-SubCell"/>
</dbReference>
<evidence type="ECO:0000256" key="4">
    <source>
        <dbReference type="ARBA" id="ARBA00022692"/>
    </source>
</evidence>
<feature type="transmembrane region" description="Helical" evidence="7">
    <location>
        <begin position="130"/>
        <end position="154"/>
    </location>
</feature>
<keyword evidence="10" id="KW-1185">Reference proteome</keyword>
<dbReference type="PANTHER" id="PTHR30465">
    <property type="entry name" value="INNER MEMBRANE ABC TRANSPORTER"/>
    <property type="match status" value="1"/>
</dbReference>
<sequence length="311" mass="34324">MVAYLARRFLTLLLVMFVVTMLIFGLMHAVPGGPFDQTQQPLPGPAMANVMRKYGLDQPIWRQYLNWLWALLHGDLGIPFEQPTMTVTGLIAKAWPITLVIGGLTILVSYVGGLVMGCAAALRHNTWLDWLLTSAVSTVGVALPNYVVGFLLISLFSVKLGWLPVGGWGQPQDVILPVIAFSLYPMALMARYTRASTLEVTYADYVRMGRARGLSERRITVRYILRTALIPLITIMGPNIPNILTGSIFIEATFALPGLGSYFTTASLHRDYPLILALVLIVAVLWGTCYILSDVAYTLVDPRVRLEGLSR</sequence>
<dbReference type="GO" id="GO:0055085">
    <property type="term" value="P:transmembrane transport"/>
    <property type="evidence" value="ECO:0007669"/>
    <property type="project" value="InterPro"/>
</dbReference>
<dbReference type="PROSITE" id="PS50928">
    <property type="entry name" value="ABC_TM1"/>
    <property type="match status" value="1"/>
</dbReference>
<keyword evidence="4 7" id="KW-0812">Transmembrane</keyword>
<dbReference type="InterPro" id="IPR045621">
    <property type="entry name" value="BPD_transp_1_N"/>
</dbReference>
<dbReference type="STRING" id="117157.SAMN04489717_2431"/>
<evidence type="ECO:0000313" key="9">
    <source>
        <dbReference type="EMBL" id="SDS35512.1"/>
    </source>
</evidence>
<dbReference type="OrthoDB" id="147688at2"/>
<evidence type="ECO:0000313" key="10">
    <source>
        <dbReference type="Proteomes" id="UP000198983"/>
    </source>
</evidence>
<dbReference type="PANTHER" id="PTHR30465:SF74">
    <property type="entry name" value="OLIGOPEPTIDE TRANSPORT SYSTEM PERMEASE PROTEIN OPPB"/>
    <property type="match status" value="1"/>
</dbReference>
<keyword evidence="5 7" id="KW-1133">Transmembrane helix</keyword>
<evidence type="ECO:0000256" key="7">
    <source>
        <dbReference type="RuleBase" id="RU363032"/>
    </source>
</evidence>
<evidence type="ECO:0000256" key="6">
    <source>
        <dbReference type="ARBA" id="ARBA00023136"/>
    </source>
</evidence>
<dbReference type="InterPro" id="IPR000515">
    <property type="entry name" value="MetI-like"/>
</dbReference>
<keyword evidence="2 7" id="KW-0813">Transport</keyword>
<reference evidence="9 10" key="1">
    <citation type="submission" date="2016-10" db="EMBL/GenBank/DDBJ databases">
        <authorList>
            <person name="de Groot N.N."/>
        </authorList>
    </citation>
    <scope>NUCLEOTIDE SEQUENCE [LARGE SCALE GENOMIC DNA]</scope>
    <source>
        <strain evidence="9 10">DSM 22024</strain>
    </source>
</reference>
<evidence type="ECO:0000256" key="2">
    <source>
        <dbReference type="ARBA" id="ARBA00022448"/>
    </source>
</evidence>
<dbReference type="InterPro" id="IPR035906">
    <property type="entry name" value="MetI-like_sf"/>
</dbReference>
<comment type="similarity">
    <text evidence="7">Belongs to the binding-protein-dependent transport system permease family.</text>
</comment>
<dbReference type="Pfam" id="PF19300">
    <property type="entry name" value="BPD_transp_1_N"/>
    <property type="match status" value="1"/>
</dbReference>
<dbReference type="SUPFAM" id="SSF161098">
    <property type="entry name" value="MetI-like"/>
    <property type="match status" value="1"/>
</dbReference>
<feature type="transmembrane region" description="Helical" evidence="7">
    <location>
        <begin position="174"/>
        <end position="192"/>
    </location>
</feature>
<accession>A0A1H1RIJ7</accession>
<evidence type="ECO:0000256" key="3">
    <source>
        <dbReference type="ARBA" id="ARBA00022475"/>
    </source>
</evidence>
<gene>
    <name evidence="9" type="ORF">SAMN04489717_2431</name>
</gene>